<keyword evidence="4 8" id="KW-0488">Methylation</keyword>
<dbReference type="HAMAP" id="MF_00093">
    <property type="entry name" value="Rel_fac_1"/>
    <property type="match status" value="1"/>
</dbReference>
<feature type="domain" description="Peptide chain release factor" evidence="9">
    <location>
        <begin position="65"/>
        <end position="180"/>
    </location>
</feature>
<evidence type="ECO:0000313" key="10">
    <source>
        <dbReference type="EMBL" id="CUS04055.2"/>
    </source>
</evidence>
<evidence type="ECO:0000256" key="5">
    <source>
        <dbReference type="ARBA" id="ARBA00022490"/>
    </source>
</evidence>
<comment type="subcellular location">
    <subcellularLocation>
        <location evidence="2 8">Cytoplasm</location>
    </subcellularLocation>
</comment>
<evidence type="ECO:0000256" key="3">
    <source>
        <dbReference type="ARBA" id="ARBA00010835"/>
    </source>
</evidence>
<evidence type="ECO:0000256" key="1">
    <source>
        <dbReference type="ARBA" id="ARBA00002986"/>
    </source>
</evidence>
<dbReference type="PANTHER" id="PTHR43804">
    <property type="entry name" value="LD18447P"/>
    <property type="match status" value="1"/>
</dbReference>
<dbReference type="NCBIfam" id="NF001859">
    <property type="entry name" value="PRK00591.1"/>
    <property type="match status" value="1"/>
</dbReference>
<comment type="PTM">
    <text evidence="8">Methylated by PrmC. Methylation increases the termination efficiency of RF1.</text>
</comment>
<dbReference type="Gene3D" id="6.10.140.1950">
    <property type="match status" value="1"/>
</dbReference>
<proteinExistence type="inferred from homology"/>
<comment type="similarity">
    <text evidence="3 8">Belongs to the prokaryotic/mitochondrial release factor family.</text>
</comment>
<dbReference type="KEGG" id="pbf:CFX0092_A2177"/>
<dbReference type="OrthoDB" id="9806673at2"/>
<dbReference type="InterPro" id="IPR045853">
    <property type="entry name" value="Pep_chain_release_fac_I_sf"/>
</dbReference>
<feature type="modified residue" description="N5-methylglutamine" evidence="8">
    <location>
        <position position="236"/>
    </location>
</feature>
<dbReference type="RefSeq" id="WP_095043454.1">
    <property type="nucleotide sequence ID" value="NZ_LN890655.1"/>
</dbReference>
<dbReference type="AlphaFoldDB" id="A0A160T5E4"/>
<dbReference type="InterPro" id="IPR050057">
    <property type="entry name" value="Prokaryotic/Mito_RF"/>
</dbReference>
<dbReference type="GO" id="GO:0016149">
    <property type="term" value="F:translation release factor activity, codon specific"/>
    <property type="evidence" value="ECO:0007669"/>
    <property type="project" value="UniProtKB-UniRule"/>
</dbReference>
<evidence type="ECO:0000256" key="4">
    <source>
        <dbReference type="ARBA" id="ARBA00022481"/>
    </source>
</evidence>
<evidence type="ECO:0000256" key="2">
    <source>
        <dbReference type="ARBA" id="ARBA00004496"/>
    </source>
</evidence>
<dbReference type="FunFam" id="3.30.70.1660:FF:000002">
    <property type="entry name" value="Peptide chain release factor 1"/>
    <property type="match status" value="1"/>
</dbReference>
<dbReference type="GO" id="GO:0005737">
    <property type="term" value="C:cytoplasm"/>
    <property type="evidence" value="ECO:0007669"/>
    <property type="project" value="UniProtKB-SubCell"/>
</dbReference>
<dbReference type="Proteomes" id="UP000215027">
    <property type="component" value="Chromosome I"/>
</dbReference>
<accession>A0A160T5E4</accession>
<dbReference type="InterPro" id="IPR005139">
    <property type="entry name" value="PCRF"/>
</dbReference>
<dbReference type="Pfam" id="PF03462">
    <property type="entry name" value="PCRF"/>
    <property type="match status" value="1"/>
</dbReference>
<evidence type="ECO:0000256" key="8">
    <source>
        <dbReference type="HAMAP-Rule" id="MF_00093"/>
    </source>
</evidence>
<evidence type="ECO:0000259" key="9">
    <source>
        <dbReference type="SMART" id="SM00937"/>
    </source>
</evidence>
<evidence type="ECO:0000256" key="7">
    <source>
        <dbReference type="ARBA" id="ARBA00050039"/>
    </source>
</evidence>
<dbReference type="NCBIfam" id="TIGR00019">
    <property type="entry name" value="prfA"/>
    <property type="match status" value="1"/>
</dbReference>
<dbReference type="Gene3D" id="3.30.70.1660">
    <property type="match status" value="1"/>
</dbReference>
<dbReference type="InterPro" id="IPR000352">
    <property type="entry name" value="Pep_chain_release_fac_I"/>
</dbReference>
<keyword evidence="5 8" id="KW-0963">Cytoplasm</keyword>
<protein>
    <recommendedName>
        <fullName evidence="7 8">Peptide chain release factor 1</fullName>
        <shortName evidence="8">RF-1</shortName>
    </recommendedName>
</protein>
<dbReference type="FunFam" id="3.30.70.1660:FF:000004">
    <property type="entry name" value="Peptide chain release factor 1"/>
    <property type="match status" value="1"/>
</dbReference>
<keyword evidence="6 8" id="KW-0648">Protein biosynthesis</keyword>
<dbReference type="Pfam" id="PF00472">
    <property type="entry name" value="RF-1"/>
    <property type="match status" value="1"/>
</dbReference>
<reference evidence="10" key="1">
    <citation type="submission" date="2016-01" db="EMBL/GenBank/DDBJ databases">
        <authorList>
            <person name="Mcilroy J.S."/>
            <person name="Karst M S."/>
            <person name="Albertsen M."/>
        </authorList>
    </citation>
    <scope>NUCLEOTIDE SEQUENCE</scope>
    <source>
        <strain evidence="10">Cfx-K</strain>
    </source>
</reference>
<name>A0A160T5E4_9CHLR</name>
<gene>
    <name evidence="8 10" type="primary">prfA</name>
    <name evidence="10" type="ORF">CFX0092_A2177</name>
</gene>
<organism evidence="10 11">
    <name type="scientific">Candidatus Promineifilum breve</name>
    <dbReference type="NCBI Taxonomy" id="1806508"/>
    <lineage>
        <taxon>Bacteria</taxon>
        <taxon>Bacillati</taxon>
        <taxon>Chloroflexota</taxon>
        <taxon>Ardenticatenia</taxon>
        <taxon>Candidatus Promineifilales</taxon>
        <taxon>Candidatus Promineifilaceae</taxon>
        <taxon>Candidatus Promineifilum</taxon>
    </lineage>
</organism>
<dbReference type="EMBL" id="LN890655">
    <property type="protein sequence ID" value="CUS04055.2"/>
    <property type="molecule type" value="Genomic_DNA"/>
</dbReference>
<dbReference type="Gene3D" id="3.30.160.20">
    <property type="match status" value="1"/>
</dbReference>
<dbReference type="InterPro" id="IPR004373">
    <property type="entry name" value="RF-1"/>
</dbReference>
<evidence type="ECO:0000313" key="11">
    <source>
        <dbReference type="Proteomes" id="UP000215027"/>
    </source>
</evidence>
<dbReference type="PANTHER" id="PTHR43804:SF7">
    <property type="entry name" value="LD18447P"/>
    <property type="match status" value="1"/>
</dbReference>
<dbReference type="SMART" id="SM00937">
    <property type="entry name" value="PCRF"/>
    <property type="match status" value="1"/>
</dbReference>
<keyword evidence="11" id="KW-1185">Reference proteome</keyword>
<comment type="function">
    <text evidence="1 8">Peptide chain release factor 1 directs the termination of translation in response to the peptide chain termination codons UAG and UAA.</text>
</comment>
<sequence>MSNLYDKLDKVVDRYNEIERQMAEPEVLADHVRLTELAQERMDLSELVETYHEYNRAREELAGARMMNDAEDDPELAFMAAEEIDRLSTELERLEGRLRSLLIPRDPRDDRNVFIEIRAGTGGDEAGIFAADLLRMYSRYAEARRWKTEIVDENDTGVGGYKEVILAVKGKGAYSRLKFESGVHRVQRVPQTESQGRIHTSAATVAVMPELDPVDITLDERDLQITAEFSSGPGGQHMQKNQTAARVIHKPSGLMVKIQSERSLSQNKQVAMGIIQARLEEMEQAKQSSAVAAERKAQVGSGDRSEKIRTYNYPQSRVTDHRVGFTSYNLPVVMDGDLDSFIDALILADESEKLSAATE</sequence>
<evidence type="ECO:0000256" key="6">
    <source>
        <dbReference type="ARBA" id="ARBA00022917"/>
    </source>
</evidence>
<dbReference type="SUPFAM" id="SSF75620">
    <property type="entry name" value="Release factor"/>
    <property type="match status" value="1"/>
</dbReference>